<proteinExistence type="predicted"/>
<feature type="compositionally biased region" description="Low complexity" evidence="1">
    <location>
        <begin position="196"/>
        <end position="228"/>
    </location>
</feature>
<feature type="region of interest" description="Disordered" evidence="1">
    <location>
        <begin position="127"/>
        <end position="245"/>
    </location>
</feature>
<organism evidence="3 4">
    <name type="scientific">Tenebrio molitor</name>
    <name type="common">Yellow mealworm beetle</name>
    <dbReference type="NCBI Taxonomy" id="7067"/>
    <lineage>
        <taxon>Eukaryota</taxon>
        <taxon>Metazoa</taxon>
        <taxon>Ecdysozoa</taxon>
        <taxon>Arthropoda</taxon>
        <taxon>Hexapoda</taxon>
        <taxon>Insecta</taxon>
        <taxon>Pterygota</taxon>
        <taxon>Neoptera</taxon>
        <taxon>Endopterygota</taxon>
        <taxon>Coleoptera</taxon>
        <taxon>Polyphaga</taxon>
        <taxon>Cucujiformia</taxon>
        <taxon>Tenebrionidae</taxon>
        <taxon>Tenebrio</taxon>
    </lineage>
</organism>
<evidence type="ECO:0000256" key="1">
    <source>
        <dbReference type="SAM" id="MobiDB-lite"/>
    </source>
</evidence>
<evidence type="ECO:0000313" key="4">
    <source>
        <dbReference type="Proteomes" id="UP000719412"/>
    </source>
</evidence>
<dbReference type="AlphaFoldDB" id="A0A8J6HF90"/>
<dbReference type="SUPFAM" id="SSF63748">
    <property type="entry name" value="Tudor/PWWP/MBT"/>
    <property type="match status" value="1"/>
</dbReference>
<sequence>MQDDDNKFVDIHGREITTISVGKNNEAAFPLSELKQTGVGIYQKSQYAKLSAKEKDFDGDFINYMLESAKSYMLNNKISFSQEQIIRSIENCKTVLSGNRTATPHPSFLKNRSIEKRSDDEILIQVKNTPEVTPPSTGLPRKSPIMSPQQLSFLKETKNTNLKIEKRQNPNEKSSQSRKHDLKNRLAEQKNQIVESGDWSSSSSTSSGSIKKNFNSGKPKPNKKNSPAKSREGPPEVRPPKGKFSYDMDAEEHDVVVTQIDKPNCIWVRDKVNDELLNSVHVKINEEATFQKVAPKPWEMDKVYMAQDEGCWFRCKITKFTPLTVFFLDYGNVAEVNEIKEVSDEMAKIPCLAVRITFKVSEYEPRLEDEIRMKRFMRNKDGTFFVNILKSPLKPANKTQKCGDHAGEKWPVVSED</sequence>
<dbReference type="Proteomes" id="UP000719412">
    <property type="component" value="Unassembled WGS sequence"/>
</dbReference>
<accession>A0A8J6HF90</accession>
<comment type="caution">
    <text evidence="3">The sequence shown here is derived from an EMBL/GenBank/DDBJ whole genome shotgun (WGS) entry which is preliminary data.</text>
</comment>
<protein>
    <recommendedName>
        <fullName evidence="2">Tudor domain-containing protein</fullName>
    </recommendedName>
</protein>
<feature type="compositionally biased region" description="Polar residues" evidence="1">
    <location>
        <begin position="127"/>
        <end position="136"/>
    </location>
</feature>
<dbReference type="SMART" id="SM00333">
    <property type="entry name" value="TUDOR"/>
    <property type="match status" value="1"/>
</dbReference>
<dbReference type="Pfam" id="PF00567">
    <property type="entry name" value="TUDOR"/>
    <property type="match status" value="1"/>
</dbReference>
<dbReference type="Gene3D" id="2.30.30.140">
    <property type="match status" value="1"/>
</dbReference>
<reference evidence="3" key="1">
    <citation type="journal article" date="2020" name="J Insects Food Feed">
        <title>The yellow mealworm (Tenebrio molitor) genome: a resource for the emerging insects as food and feed industry.</title>
        <authorList>
            <person name="Eriksson T."/>
            <person name="Andere A."/>
            <person name="Kelstrup H."/>
            <person name="Emery V."/>
            <person name="Picard C."/>
        </authorList>
    </citation>
    <scope>NUCLEOTIDE SEQUENCE</scope>
    <source>
        <strain evidence="3">Stoneville</strain>
        <tissue evidence="3">Whole head</tissue>
    </source>
</reference>
<dbReference type="PANTHER" id="PTHR22948:SF29">
    <property type="entry name" value="FI02030P-RELATED"/>
    <property type="match status" value="1"/>
</dbReference>
<feature type="domain" description="Tudor" evidence="2">
    <location>
        <begin position="295"/>
        <end position="350"/>
    </location>
</feature>
<evidence type="ECO:0000313" key="3">
    <source>
        <dbReference type="EMBL" id="KAH0812583.1"/>
    </source>
</evidence>
<dbReference type="InterPro" id="IPR050621">
    <property type="entry name" value="Tudor_domain_containing"/>
</dbReference>
<gene>
    <name evidence="3" type="ORF">GEV33_010211</name>
</gene>
<dbReference type="EMBL" id="JABDTM020025930">
    <property type="protein sequence ID" value="KAH0812583.1"/>
    <property type="molecule type" value="Genomic_DNA"/>
</dbReference>
<feature type="compositionally biased region" description="Basic and acidic residues" evidence="1">
    <location>
        <begin position="229"/>
        <end position="239"/>
    </location>
</feature>
<keyword evidence="4" id="KW-1185">Reference proteome</keyword>
<dbReference type="PANTHER" id="PTHR22948">
    <property type="entry name" value="TUDOR DOMAIN CONTAINING PROTEIN"/>
    <property type="match status" value="1"/>
</dbReference>
<dbReference type="InterPro" id="IPR002999">
    <property type="entry name" value="Tudor"/>
</dbReference>
<feature type="compositionally biased region" description="Basic and acidic residues" evidence="1">
    <location>
        <begin position="155"/>
        <end position="170"/>
    </location>
</feature>
<name>A0A8J6HF90_TENMO</name>
<dbReference type="CDD" id="cd20379">
    <property type="entry name" value="Tudor_dTUD-like"/>
    <property type="match status" value="1"/>
</dbReference>
<evidence type="ECO:0000259" key="2">
    <source>
        <dbReference type="SMART" id="SM00333"/>
    </source>
</evidence>
<reference evidence="3" key="2">
    <citation type="submission" date="2021-08" db="EMBL/GenBank/DDBJ databases">
        <authorList>
            <person name="Eriksson T."/>
        </authorList>
    </citation>
    <scope>NUCLEOTIDE SEQUENCE</scope>
    <source>
        <strain evidence="3">Stoneville</strain>
        <tissue evidence="3">Whole head</tissue>
    </source>
</reference>